<reference evidence="2 3" key="1">
    <citation type="submission" date="2023-07" db="EMBL/GenBank/DDBJ databases">
        <title>Sorghum-associated microbial communities from plants grown in Nebraska, USA.</title>
        <authorList>
            <person name="Schachtman D."/>
        </authorList>
    </citation>
    <scope>NUCLEOTIDE SEQUENCE [LARGE SCALE GENOMIC DNA]</scope>
    <source>
        <strain evidence="2 3">584</strain>
    </source>
</reference>
<gene>
    <name evidence="2" type="ORF">E9232_000366</name>
</gene>
<name>A0ABU1JGX0_9PROT</name>
<evidence type="ECO:0000313" key="3">
    <source>
        <dbReference type="Proteomes" id="UP001262410"/>
    </source>
</evidence>
<keyword evidence="1" id="KW-0472">Membrane</keyword>
<feature type="transmembrane region" description="Helical" evidence="1">
    <location>
        <begin position="41"/>
        <end position="63"/>
    </location>
</feature>
<protein>
    <submittedName>
        <fullName evidence="2">Membrane protein YfcA</fullName>
    </submittedName>
</protein>
<dbReference type="EMBL" id="JAVDPW010000001">
    <property type="protein sequence ID" value="MDR6287867.1"/>
    <property type="molecule type" value="Genomic_DNA"/>
</dbReference>
<keyword evidence="1" id="KW-0812">Transmembrane</keyword>
<dbReference type="RefSeq" id="WP_309791787.1">
    <property type="nucleotide sequence ID" value="NZ_JAVDPW010000001.1"/>
</dbReference>
<organism evidence="2 3">
    <name type="scientific">Inquilinus ginsengisoli</name>
    <dbReference type="NCBI Taxonomy" id="363840"/>
    <lineage>
        <taxon>Bacteria</taxon>
        <taxon>Pseudomonadati</taxon>
        <taxon>Pseudomonadota</taxon>
        <taxon>Alphaproteobacteria</taxon>
        <taxon>Rhodospirillales</taxon>
        <taxon>Rhodospirillaceae</taxon>
        <taxon>Inquilinus</taxon>
    </lineage>
</organism>
<keyword evidence="1" id="KW-1133">Transmembrane helix</keyword>
<dbReference type="Proteomes" id="UP001262410">
    <property type="component" value="Unassembled WGS sequence"/>
</dbReference>
<evidence type="ECO:0000256" key="1">
    <source>
        <dbReference type="SAM" id="Phobius"/>
    </source>
</evidence>
<keyword evidence="3" id="KW-1185">Reference proteome</keyword>
<evidence type="ECO:0000313" key="2">
    <source>
        <dbReference type="EMBL" id="MDR6287867.1"/>
    </source>
</evidence>
<accession>A0ABU1JGX0</accession>
<sequence>MSDLIFLLPIALTFLLAGFVKGVLGLGLPTVAMGLLGLAMAPAQAAALLVVPSLVTNLWQLFAGPRFGGLLRRLWR</sequence>
<comment type="caution">
    <text evidence="2">The sequence shown here is derived from an EMBL/GenBank/DDBJ whole genome shotgun (WGS) entry which is preliminary data.</text>
</comment>
<proteinExistence type="predicted"/>